<dbReference type="Proteomes" id="UP000801492">
    <property type="component" value="Unassembled WGS sequence"/>
</dbReference>
<proteinExistence type="predicted"/>
<evidence type="ECO:0000313" key="2">
    <source>
        <dbReference type="Proteomes" id="UP000801492"/>
    </source>
</evidence>
<accession>A0A8K0CQ10</accession>
<dbReference type="AlphaFoldDB" id="A0A8K0CQ10"/>
<name>A0A8K0CQ10_IGNLU</name>
<comment type="caution">
    <text evidence="1">The sequence shown here is derived from an EMBL/GenBank/DDBJ whole genome shotgun (WGS) entry which is preliminary data.</text>
</comment>
<organism evidence="1 2">
    <name type="scientific">Ignelater luminosus</name>
    <name type="common">Cucubano</name>
    <name type="synonym">Pyrophorus luminosus</name>
    <dbReference type="NCBI Taxonomy" id="2038154"/>
    <lineage>
        <taxon>Eukaryota</taxon>
        <taxon>Metazoa</taxon>
        <taxon>Ecdysozoa</taxon>
        <taxon>Arthropoda</taxon>
        <taxon>Hexapoda</taxon>
        <taxon>Insecta</taxon>
        <taxon>Pterygota</taxon>
        <taxon>Neoptera</taxon>
        <taxon>Endopterygota</taxon>
        <taxon>Coleoptera</taxon>
        <taxon>Polyphaga</taxon>
        <taxon>Elateriformia</taxon>
        <taxon>Elateroidea</taxon>
        <taxon>Elateridae</taxon>
        <taxon>Agrypninae</taxon>
        <taxon>Pyrophorini</taxon>
        <taxon>Ignelater</taxon>
    </lineage>
</organism>
<protein>
    <submittedName>
        <fullName evidence="1">Uncharacterized protein</fullName>
    </submittedName>
</protein>
<evidence type="ECO:0000313" key="1">
    <source>
        <dbReference type="EMBL" id="KAF2887665.1"/>
    </source>
</evidence>
<gene>
    <name evidence="1" type="ORF">ILUMI_18508</name>
</gene>
<sequence>MSQTTAKHKLRCISKLDKCKRKRGRRKITLDLDAGNDFHMLNTSDEMYQSSRHQVVLRNMTARSHRLLPNQLSNCAEIFTNIVCKYVSGKRINYAKRGSYSRWVDVAALAFNNGDSGLSKESILIESTVLLCGLNQINFPQGANDKKKEEDNLKPRYEKEE</sequence>
<keyword evidence="2" id="KW-1185">Reference proteome</keyword>
<dbReference type="EMBL" id="VTPC01082336">
    <property type="protein sequence ID" value="KAF2887665.1"/>
    <property type="molecule type" value="Genomic_DNA"/>
</dbReference>
<reference evidence="1" key="1">
    <citation type="submission" date="2019-08" db="EMBL/GenBank/DDBJ databases">
        <title>The genome of the North American firefly Photinus pyralis.</title>
        <authorList>
            <consortium name="Photinus pyralis genome working group"/>
            <person name="Fallon T.R."/>
            <person name="Sander Lower S.E."/>
            <person name="Weng J.-K."/>
        </authorList>
    </citation>
    <scope>NUCLEOTIDE SEQUENCE</scope>
    <source>
        <strain evidence="1">TRF0915ILg1</strain>
        <tissue evidence="1">Whole body</tissue>
    </source>
</reference>